<comment type="cofactor">
    <cofactor evidence="1">
        <name>Co(2+)</name>
        <dbReference type="ChEBI" id="CHEBI:48828"/>
    </cofactor>
</comment>
<dbReference type="KEGG" id="fit:Fi14EGH31_05440"/>
<gene>
    <name evidence="11" type="ORF">C7U54_12000</name>
    <name evidence="10" type="ORF">Fi14EGH31_05440</name>
</gene>
<evidence type="ECO:0000256" key="9">
    <source>
        <dbReference type="ARBA" id="ARBA00023049"/>
    </source>
</evidence>
<comment type="cofactor">
    <cofactor evidence="3">
        <name>Zn(2+)</name>
        <dbReference type="ChEBI" id="CHEBI:29105"/>
    </cofactor>
</comment>
<evidence type="ECO:0000256" key="4">
    <source>
        <dbReference type="ARBA" id="ARBA00008236"/>
    </source>
</evidence>
<dbReference type="InterPro" id="IPR052170">
    <property type="entry name" value="M29_Exopeptidase"/>
</dbReference>
<dbReference type="InterPro" id="IPR000787">
    <property type="entry name" value="Peptidase_M29"/>
</dbReference>
<dbReference type="PANTHER" id="PTHR34448">
    <property type="entry name" value="AMINOPEPTIDASE"/>
    <property type="match status" value="1"/>
</dbReference>
<sequence length="411" mass="46769">MSFETKLEKYARLIVQSGLNVQEKQTVVISASIESYQLVREVTKQAYLVGAKEVVVHYSDEEVTRMKYENMEVEDFNHVPTWFSSFRNDYALMNACFLYVDDEDPEMLAGIEPKKISNWQRAVKKACKTYFDLSDNMTNAWCIVGGATQKWANKVYPDMSNQEALDSLWNAIFKAAKIDDEHDPVELWNQHRRSFEKRVNYLNGLNLKKLYYKNSKGTEITIGLNDDYLFAGGGSYLKNGVYNFPNIPTEEIFTSPNKDDVEGIVFSSLPLSYGGNIVDEFYLRFKDGQVIDFGAKEGYEVLKGIIDSDEGSKHLGEVALIPYHSPINELKTLFYNTLYDENASCHMALGIGFSECIKGGIDMDKKELFEKGVNDSLVHVDFMMGTEDLMIDGILEDGSHVKIFENGNFVF</sequence>
<evidence type="ECO:0000256" key="6">
    <source>
        <dbReference type="ARBA" id="ARBA00022670"/>
    </source>
</evidence>
<dbReference type="GeneID" id="70578973"/>
<evidence type="ECO:0000256" key="2">
    <source>
        <dbReference type="ARBA" id="ARBA00001946"/>
    </source>
</evidence>
<organism evidence="11 12">
    <name type="scientific">Faecalibacillus intestinalis</name>
    <dbReference type="NCBI Taxonomy" id="1982626"/>
    <lineage>
        <taxon>Bacteria</taxon>
        <taxon>Bacillati</taxon>
        <taxon>Bacillota</taxon>
        <taxon>Erysipelotrichia</taxon>
        <taxon>Erysipelotrichales</taxon>
        <taxon>Coprobacillaceae</taxon>
        <taxon>Faecalibacillus</taxon>
    </lineage>
</organism>
<dbReference type="PRINTS" id="PR00919">
    <property type="entry name" value="THERMOPTASE"/>
</dbReference>
<evidence type="ECO:0000313" key="11">
    <source>
        <dbReference type="EMBL" id="PST37270.1"/>
    </source>
</evidence>
<evidence type="ECO:0000313" key="13">
    <source>
        <dbReference type="Proteomes" id="UP000593842"/>
    </source>
</evidence>
<evidence type="ECO:0000256" key="1">
    <source>
        <dbReference type="ARBA" id="ARBA00001941"/>
    </source>
</evidence>
<dbReference type="Proteomes" id="UP000240974">
    <property type="component" value="Unassembled WGS sequence"/>
</dbReference>
<protein>
    <submittedName>
        <fullName evidence="11">Aminopeptidase</fullName>
    </submittedName>
</protein>
<evidence type="ECO:0000256" key="7">
    <source>
        <dbReference type="ARBA" id="ARBA00022723"/>
    </source>
</evidence>
<comment type="cofactor">
    <cofactor evidence="2">
        <name>Mg(2+)</name>
        <dbReference type="ChEBI" id="CHEBI:18420"/>
    </cofactor>
</comment>
<evidence type="ECO:0000256" key="5">
    <source>
        <dbReference type="ARBA" id="ARBA00022438"/>
    </source>
</evidence>
<keyword evidence="9" id="KW-0482">Metalloprotease</keyword>
<dbReference type="AlphaFoldDB" id="A0A2T3FPQ7"/>
<dbReference type="RefSeq" id="WP_022000669.1">
    <property type="nucleotide sequence ID" value="NZ_AP024085.1"/>
</dbReference>
<keyword evidence="7" id="KW-0479">Metal-binding</keyword>
<accession>A0A2T3FPQ7</accession>
<dbReference type="PANTHER" id="PTHR34448:SF3">
    <property type="entry name" value="AMINOPEPTIDASE AMPS"/>
    <property type="match status" value="1"/>
</dbReference>
<dbReference type="GO" id="GO:0004177">
    <property type="term" value="F:aminopeptidase activity"/>
    <property type="evidence" value="ECO:0007669"/>
    <property type="project" value="UniProtKB-KW"/>
</dbReference>
<reference evidence="13" key="3">
    <citation type="submission" date="2020-09" db="EMBL/GenBank/DDBJ databases">
        <title>Complete genome sequencing of Faecalibacillus intestinalis strain 14EGH31.</title>
        <authorList>
            <person name="Sakamoto M."/>
            <person name="Murakami T."/>
            <person name="Mori H."/>
        </authorList>
    </citation>
    <scope>NUCLEOTIDE SEQUENCE [LARGE SCALE GENOMIC DNA]</scope>
    <source>
        <strain evidence="13">14EGH31</strain>
    </source>
</reference>
<evidence type="ECO:0000256" key="3">
    <source>
        <dbReference type="ARBA" id="ARBA00001947"/>
    </source>
</evidence>
<evidence type="ECO:0000313" key="10">
    <source>
        <dbReference type="EMBL" id="BCL56832.1"/>
    </source>
</evidence>
<reference evidence="10" key="2">
    <citation type="journal article" date="2020" name="Microbiol. Resour. Announc.">
        <title>Complete Genome Sequence of Faecalibacillus intestinalis JCM 34082, Isolated from Feces from a Healthy Japanese Female.</title>
        <authorList>
            <person name="Sakamoto M."/>
            <person name="Ikeyama N."/>
            <person name="Toyoda A."/>
            <person name="Murakami T."/>
            <person name="Mori H."/>
            <person name="Ohkuma M."/>
        </authorList>
    </citation>
    <scope>NUCLEOTIDE SEQUENCE</scope>
    <source>
        <strain evidence="10">14EGH31</strain>
    </source>
</reference>
<dbReference type="GO" id="GO:0008237">
    <property type="term" value="F:metallopeptidase activity"/>
    <property type="evidence" value="ECO:0007669"/>
    <property type="project" value="UniProtKB-KW"/>
</dbReference>
<dbReference type="GO" id="GO:0046872">
    <property type="term" value="F:metal ion binding"/>
    <property type="evidence" value="ECO:0007669"/>
    <property type="project" value="UniProtKB-KW"/>
</dbReference>
<dbReference type="Pfam" id="PF02073">
    <property type="entry name" value="Peptidase_M29"/>
    <property type="match status" value="1"/>
</dbReference>
<name>A0A2T3FPQ7_9FIRM</name>
<dbReference type="Proteomes" id="UP000593842">
    <property type="component" value="Chromosome"/>
</dbReference>
<comment type="similarity">
    <text evidence="4">Belongs to the peptidase M29 family.</text>
</comment>
<keyword evidence="6" id="KW-0645">Protease</keyword>
<proteinExistence type="inferred from homology"/>
<keyword evidence="5 11" id="KW-0031">Aminopeptidase</keyword>
<evidence type="ECO:0000256" key="8">
    <source>
        <dbReference type="ARBA" id="ARBA00022801"/>
    </source>
</evidence>
<dbReference type="InterPro" id="IPR035097">
    <property type="entry name" value="M29_N-terminal"/>
</dbReference>
<dbReference type="EMBL" id="AP024085">
    <property type="protein sequence ID" value="BCL56832.1"/>
    <property type="molecule type" value="Genomic_DNA"/>
</dbReference>
<dbReference type="EMBL" id="PYLQ01000022">
    <property type="protein sequence ID" value="PST37270.1"/>
    <property type="molecule type" value="Genomic_DNA"/>
</dbReference>
<reference evidence="11 12" key="1">
    <citation type="journal article" date="2019" name="Int. J. Syst. Evol. Microbiol.">
        <title>Faecalibacillus intestinalis gen. nov., sp. nov. and Faecalibacillus faecis sp. nov., isolated from human faeces.</title>
        <authorList>
            <person name="Seo B."/>
            <person name="Jeon K."/>
            <person name="Baek I."/>
            <person name="Lee Y.M."/>
            <person name="Baek K."/>
            <person name="Ko G."/>
        </authorList>
    </citation>
    <scope>NUCLEOTIDE SEQUENCE [LARGE SCALE GENOMIC DNA]</scope>
    <source>
        <strain evidence="11 12">SNUG30099</strain>
    </source>
</reference>
<keyword evidence="8" id="KW-0378">Hydrolase</keyword>
<dbReference type="SUPFAM" id="SSF144052">
    <property type="entry name" value="Thermophilic metalloprotease-like"/>
    <property type="match status" value="1"/>
</dbReference>
<dbReference type="GO" id="GO:0006508">
    <property type="term" value="P:proteolysis"/>
    <property type="evidence" value="ECO:0007669"/>
    <property type="project" value="UniProtKB-KW"/>
</dbReference>
<keyword evidence="12" id="KW-1185">Reference proteome</keyword>
<dbReference type="Gene3D" id="3.40.1830.10">
    <property type="entry name" value="Thermophilic metalloprotease (M29)"/>
    <property type="match status" value="1"/>
</dbReference>
<evidence type="ECO:0000313" key="12">
    <source>
        <dbReference type="Proteomes" id="UP000240974"/>
    </source>
</evidence>